<dbReference type="GO" id="GO:0007165">
    <property type="term" value="P:signal transduction"/>
    <property type="evidence" value="ECO:0007669"/>
    <property type="project" value="InterPro"/>
</dbReference>
<gene>
    <name evidence="5" type="ORF">E6C76_06615</name>
</gene>
<dbReference type="GO" id="GO:0006935">
    <property type="term" value="P:chemotaxis"/>
    <property type="evidence" value="ECO:0007669"/>
    <property type="project" value="InterPro"/>
</dbReference>
<evidence type="ECO:0000256" key="3">
    <source>
        <dbReference type="ARBA" id="ARBA00022490"/>
    </source>
</evidence>
<keyword evidence="3" id="KW-0963">Cytoplasm</keyword>
<evidence type="ECO:0000256" key="2">
    <source>
        <dbReference type="ARBA" id="ARBA00021483"/>
    </source>
</evidence>
<dbReference type="Gene3D" id="2.30.30.40">
    <property type="entry name" value="SH3 Domains"/>
    <property type="match status" value="1"/>
</dbReference>
<evidence type="ECO:0000313" key="6">
    <source>
        <dbReference type="Proteomes" id="UP000308430"/>
    </source>
</evidence>
<evidence type="ECO:0000256" key="1">
    <source>
        <dbReference type="ARBA" id="ARBA00004496"/>
    </source>
</evidence>
<dbReference type="OrthoDB" id="9790406at2"/>
<dbReference type="InterPro" id="IPR039315">
    <property type="entry name" value="CheW"/>
</dbReference>
<dbReference type="EMBL" id="SSOC01000002">
    <property type="protein sequence ID" value="THF66504.1"/>
    <property type="molecule type" value="Genomic_DNA"/>
</dbReference>
<comment type="subcellular location">
    <subcellularLocation>
        <location evidence="1">Cytoplasm</location>
    </subcellularLocation>
</comment>
<dbReference type="PANTHER" id="PTHR22617">
    <property type="entry name" value="CHEMOTAXIS SENSOR HISTIDINE KINASE-RELATED"/>
    <property type="match status" value="1"/>
</dbReference>
<dbReference type="InterPro" id="IPR002545">
    <property type="entry name" value="CheW-lke_dom"/>
</dbReference>
<dbReference type="Proteomes" id="UP000308430">
    <property type="component" value="Unassembled WGS sequence"/>
</dbReference>
<dbReference type="InterPro" id="IPR036061">
    <property type="entry name" value="CheW-like_dom_sf"/>
</dbReference>
<reference evidence="5 6" key="1">
    <citation type="submission" date="2019-04" db="EMBL/GenBank/DDBJ databases">
        <title>Azoarcus nasutitermitis sp. nov. isolated from termite nest.</title>
        <authorList>
            <person name="Lin S.-Y."/>
            <person name="Hameed A."/>
            <person name="Hsu Y.-H."/>
            <person name="Young C.-C."/>
        </authorList>
    </citation>
    <scope>NUCLEOTIDE SEQUENCE [LARGE SCALE GENOMIC DNA]</scope>
    <source>
        <strain evidence="5 6">CC-YHH838</strain>
    </source>
</reference>
<accession>A0A4S4B1S7</accession>
<evidence type="ECO:0000259" key="4">
    <source>
        <dbReference type="PROSITE" id="PS50851"/>
    </source>
</evidence>
<dbReference type="RefSeq" id="WP_136347445.1">
    <property type="nucleotide sequence ID" value="NZ_SSOC01000002.1"/>
</dbReference>
<dbReference type="Pfam" id="PF01584">
    <property type="entry name" value="CheW"/>
    <property type="match status" value="1"/>
</dbReference>
<organism evidence="5 6">
    <name type="scientific">Pseudothauera nasutitermitis</name>
    <dbReference type="NCBI Taxonomy" id="2565930"/>
    <lineage>
        <taxon>Bacteria</taxon>
        <taxon>Pseudomonadati</taxon>
        <taxon>Pseudomonadota</taxon>
        <taxon>Betaproteobacteria</taxon>
        <taxon>Rhodocyclales</taxon>
        <taxon>Zoogloeaceae</taxon>
        <taxon>Pseudothauera</taxon>
    </lineage>
</organism>
<protein>
    <recommendedName>
        <fullName evidence="2">Chemotaxis protein CheW</fullName>
    </recommendedName>
</protein>
<dbReference type="CDD" id="cd00732">
    <property type="entry name" value="CheW"/>
    <property type="match status" value="1"/>
</dbReference>
<name>A0A4S4B1S7_9RHOO</name>
<evidence type="ECO:0000313" key="5">
    <source>
        <dbReference type="EMBL" id="THF66504.1"/>
    </source>
</evidence>
<dbReference type="Gene3D" id="2.40.50.180">
    <property type="entry name" value="CheA-289, Domain 4"/>
    <property type="match status" value="1"/>
</dbReference>
<dbReference type="PROSITE" id="PS50851">
    <property type="entry name" value="CHEW"/>
    <property type="match status" value="1"/>
</dbReference>
<dbReference type="SMART" id="SM00260">
    <property type="entry name" value="CheW"/>
    <property type="match status" value="1"/>
</dbReference>
<sequence length="168" mass="17584">MFDAEPAADRDDTPSATAREFIAFALADEMYAVDILSVREIRAHEPATRIAGAPPVVRGVINLRGVIVPVVDLRLHLGLGAAQVGPATVIVVLQIDERLVGVQVDALADVVALEPAAIRPAPEFGAGIRHVRGLAEVEGQTLVVLDIEALMCSPELALFAGGPERGGT</sequence>
<keyword evidence="6" id="KW-1185">Reference proteome</keyword>
<dbReference type="GO" id="GO:0005829">
    <property type="term" value="C:cytosol"/>
    <property type="evidence" value="ECO:0007669"/>
    <property type="project" value="TreeGrafter"/>
</dbReference>
<dbReference type="SUPFAM" id="SSF50341">
    <property type="entry name" value="CheW-like"/>
    <property type="match status" value="1"/>
</dbReference>
<proteinExistence type="predicted"/>
<dbReference type="AlphaFoldDB" id="A0A4S4B1S7"/>
<comment type="caution">
    <text evidence="5">The sequence shown here is derived from an EMBL/GenBank/DDBJ whole genome shotgun (WGS) entry which is preliminary data.</text>
</comment>
<dbReference type="PANTHER" id="PTHR22617:SF45">
    <property type="entry name" value="CHEMOTAXIS PROTEIN CHEW"/>
    <property type="match status" value="1"/>
</dbReference>
<feature type="domain" description="CheW-like" evidence="4">
    <location>
        <begin position="18"/>
        <end position="156"/>
    </location>
</feature>